<reference evidence="1" key="1">
    <citation type="submission" date="2018-05" db="EMBL/GenBank/DDBJ databases">
        <authorList>
            <person name="Lanie J.A."/>
            <person name="Ng W.-L."/>
            <person name="Kazmierczak K.M."/>
            <person name="Andrzejewski T.M."/>
            <person name="Davidsen T.M."/>
            <person name="Wayne K.J."/>
            <person name="Tettelin H."/>
            <person name="Glass J.I."/>
            <person name="Rusch D."/>
            <person name="Podicherti R."/>
            <person name="Tsui H.-C.T."/>
            <person name="Winkler M.E."/>
        </authorList>
    </citation>
    <scope>NUCLEOTIDE SEQUENCE</scope>
</reference>
<dbReference type="AlphaFoldDB" id="A0A382PUQ9"/>
<accession>A0A382PUQ9</accession>
<gene>
    <name evidence="1" type="ORF">METZ01_LOCUS329384</name>
</gene>
<protein>
    <submittedName>
        <fullName evidence="1">Uncharacterized protein</fullName>
    </submittedName>
</protein>
<feature type="non-terminal residue" evidence="1">
    <location>
        <position position="340"/>
    </location>
</feature>
<organism evidence="1">
    <name type="scientific">marine metagenome</name>
    <dbReference type="NCBI Taxonomy" id="408172"/>
    <lineage>
        <taxon>unclassified sequences</taxon>
        <taxon>metagenomes</taxon>
        <taxon>ecological metagenomes</taxon>
    </lineage>
</organism>
<proteinExistence type="predicted"/>
<evidence type="ECO:0000313" key="1">
    <source>
        <dbReference type="EMBL" id="SVC76530.1"/>
    </source>
</evidence>
<dbReference type="EMBL" id="UINC01109605">
    <property type="protein sequence ID" value="SVC76530.1"/>
    <property type="molecule type" value="Genomic_DNA"/>
</dbReference>
<name>A0A382PUQ9_9ZZZZ</name>
<sequence>PSAGAFQGQALVNGEPASEGDWVAAFDEDGNVAGATEVTIYDGQAYIIALVIYGDDSLTPDVDEGINDGEMFTLKLWDSSENIIYDYSESFDCWYNNNGAPMVGCGDLNSVYNFISYDELTLASGWNLISFDVVLENNAPGIVFEDLVIEGNLIYVTGFAETGYMYYDPSLPEPFSTLTAIEGGMGYWIKINESAGVIGEGWGLTMETAIDLMALWNLIGYWPSESMAPEEAFAALIENGNLHYVTGFDGGFTWYEPSGPDFANTLTALENGKGYWVRVFDPVNDFQYPEPSGPVVKQLSLNPNPDIVKTNSAMFVNGTVSFQDITYKEGNRVNIYTESG</sequence>
<feature type="non-terminal residue" evidence="1">
    <location>
        <position position="1"/>
    </location>
</feature>